<name>Q651Y7_ORYSJ</name>
<proteinExistence type="predicted"/>
<evidence type="ECO:0000256" key="1">
    <source>
        <dbReference type="SAM" id="MobiDB-lite"/>
    </source>
</evidence>
<dbReference type="Proteomes" id="UP000000763">
    <property type="component" value="Chromosome 9"/>
</dbReference>
<dbReference type="AlphaFoldDB" id="Q651Y7"/>
<protein>
    <submittedName>
        <fullName evidence="2">Uncharacterized protein</fullName>
    </submittedName>
</protein>
<gene>
    <name evidence="2" type="primary">P0556A05.17</name>
</gene>
<evidence type="ECO:0000313" key="3">
    <source>
        <dbReference type="Proteomes" id="UP000000763"/>
    </source>
</evidence>
<evidence type="ECO:0000313" key="2">
    <source>
        <dbReference type="EMBL" id="BAD46380.1"/>
    </source>
</evidence>
<accession>Q651Y7</accession>
<reference evidence="3" key="1">
    <citation type="journal article" date="2005" name="Nature">
        <title>The map-based sequence of the rice genome.</title>
        <authorList>
            <consortium name="International rice genome sequencing project (IRGSP)"/>
            <person name="Matsumoto T."/>
            <person name="Wu J."/>
            <person name="Kanamori H."/>
            <person name="Katayose Y."/>
            <person name="Fujisawa M."/>
            <person name="Namiki N."/>
            <person name="Mizuno H."/>
            <person name="Yamamoto K."/>
            <person name="Antonio B.A."/>
            <person name="Baba T."/>
            <person name="Sakata K."/>
            <person name="Nagamura Y."/>
            <person name="Aoki H."/>
            <person name="Arikawa K."/>
            <person name="Arita K."/>
            <person name="Bito T."/>
            <person name="Chiden Y."/>
            <person name="Fujitsuka N."/>
            <person name="Fukunaka R."/>
            <person name="Hamada M."/>
            <person name="Harada C."/>
            <person name="Hayashi A."/>
            <person name="Hijishita S."/>
            <person name="Honda M."/>
            <person name="Hosokawa S."/>
            <person name="Ichikawa Y."/>
            <person name="Idonuma A."/>
            <person name="Iijima M."/>
            <person name="Ikeda M."/>
            <person name="Ikeno M."/>
            <person name="Ito K."/>
            <person name="Ito S."/>
            <person name="Ito T."/>
            <person name="Ito Y."/>
            <person name="Ito Y."/>
            <person name="Iwabuchi A."/>
            <person name="Kamiya K."/>
            <person name="Karasawa W."/>
            <person name="Kurita K."/>
            <person name="Katagiri S."/>
            <person name="Kikuta A."/>
            <person name="Kobayashi H."/>
            <person name="Kobayashi N."/>
            <person name="Machita K."/>
            <person name="Maehara T."/>
            <person name="Masukawa M."/>
            <person name="Mizubayashi T."/>
            <person name="Mukai Y."/>
            <person name="Nagasaki H."/>
            <person name="Nagata Y."/>
            <person name="Naito S."/>
            <person name="Nakashima M."/>
            <person name="Nakama Y."/>
            <person name="Nakamichi Y."/>
            <person name="Nakamura M."/>
            <person name="Meguro A."/>
            <person name="Negishi M."/>
            <person name="Ohta I."/>
            <person name="Ohta T."/>
            <person name="Okamoto M."/>
            <person name="Ono N."/>
            <person name="Saji S."/>
            <person name="Sakaguchi M."/>
            <person name="Sakai K."/>
            <person name="Shibata M."/>
            <person name="Shimokawa T."/>
            <person name="Song J."/>
            <person name="Takazaki Y."/>
            <person name="Terasawa K."/>
            <person name="Tsugane M."/>
            <person name="Tsuji K."/>
            <person name="Ueda S."/>
            <person name="Waki K."/>
            <person name="Yamagata H."/>
            <person name="Yamamoto M."/>
            <person name="Yamamoto S."/>
            <person name="Yamane H."/>
            <person name="Yoshiki S."/>
            <person name="Yoshihara R."/>
            <person name="Yukawa K."/>
            <person name="Zhong H."/>
            <person name="Yano M."/>
            <person name="Yuan Q."/>
            <person name="Ouyang S."/>
            <person name="Liu J."/>
            <person name="Jones K.M."/>
            <person name="Gansberger K."/>
            <person name="Moffat K."/>
            <person name="Hill J."/>
            <person name="Bera J."/>
            <person name="Fadrosh D."/>
            <person name="Jin S."/>
            <person name="Johri S."/>
            <person name="Kim M."/>
            <person name="Overton L."/>
            <person name="Reardon M."/>
            <person name="Tsitrin T."/>
            <person name="Vuong H."/>
            <person name="Weaver B."/>
            <person name="Ciecko A."/>
            <person name="Tallon L."/>
            <person name="Jackson J."/>
            <person name="Pai G."/>
            <person name="Aken S.V."/>
            <person name="Utterback T."/>
            <person name="Reidmuller S."/>
            <person name="Feldblyum T."/>
            <person name="Hsiao J."/>
            <person name="Zismann V."/>
            <person name="Iobst S."/>
            <person name="de Vazeille A.R."/>
            <person name="Buell C.R."/>
            <person name="Ying K."/>
            <person name="Li Y."/>
            <person name="Lu T."/>
            <person name="Huang Y."/>
            <person name="Zhao Q."/>
            <person name="Feng Q."/>
            <person name="Zhang L."/>
            <person name="Zhu J."/>
            <person name="Weng Q."/>
            <person name="Mu J."/>
            <person name="Lu Y."/>
            <person name="Fan D."/>
            <person name="Liu Y."/>
            <person name="Guan J."/>
            <person name="Zhang Y."/>
            <person name="Yu S."/>
            <person name="Liu X."/>
            <person name="Zhang Y."/>
            <person name="Hong G."/>
            <person name="Han B."/>
            <person name="Choisne N."/>
            <person name="Demange N."/>
            <person name="Orjeda G."/>
            <person name="Samain S."/>
            <person name="Cattolico L."/>
            <person name="Pelletier E."/>
            <person name="Couloux A."/>
            <person name="Segurens B."/>
            <person name="Wincker P."/>
            <person name="D'Hont A."/>
            <person name="Scarpelli C."/>
            <person name="Weissenbach J."/>
            <person name="Salanoubat M."/>
            <person name="Quetier F."/>
            <person name="Yu Y."/>
            <person name="Kim H.R."/>
            <person name="Rambo T."/>
            <person name="Currie J."/>
            <person name="Collura K."/>
            <person name="Luo M."/>
            <person name="Yang T."/>
            <person name="Ammiraju J.S.S."/>
            <person name="Engler F."/>
            <person name="Soderlund C."/>
            <person name="Wing R.A."/>
            <person name="Palmer L.E."/>
            <person name="de la Bastide M."/>
            <person name="Spiegel L."/>
            <person name="Nascimento L."/>
            <person name="Zutavern T."/>
            <person name="O'Shaughnessy A."/>
            <person name="Dike S."/>
            <person name="Dedhia N."/>
            <person name="Preston R."/>
            <person name="Balija V."/>
            <person name="McCombie W.R."/>
            <person name="Chow T."/>
            <person name="Chen H."/>
            <person name="Chung M."/>
            <person name="Chen C."/>
            <person name="Shaw J."/>
            <person name="Wu H."/>
            <person name="Hsiao K."/>
            <person name="Chao Y."/>
            <person name="Chu M."/>
            <person name="Cheng C."/>
            <person name="Hour A."/>
            <person name="Lee P."/>
            <person name="Lin S."/>
            <person name="Lin Y."/>
            <person name="Liou J."/>
            <person name="Liu S."/>
            <person name="Hsing Y."/>
            <person name="Raghuvanshi S."/>
            <person name="Mohanty A."/>
            <person name="Bharti A.K."/>
            <person name="Gaur A."/>
            <person name="Gupta V."/>
            <person name="Kumar D."/>
            <person name="Ravi V."/>
            <person name="Vij S."/>
            <person name="Kapur A."/>
            <person name="Khurana P."/>
            <person name="Khurana P."/>
            <person name="Khurana J.P."/>
            <person name="Tyagi A.K."/>
            <person name="Gaikwad K."/>
            <person name="Singh A."/>
            <person name="Dalal V."/>
            <person name="Srivastava S."/>
            <person name="Dixit A."/>
            <person name="Pal A.K."/>
            <person name="Ghazi I.A."/>
            <person name="Yadav M."/>
            <person name="Pandit A."/>
            <person name="Bhargava A."/>
            <person name="Sureshbabu K."/>
            <person name="Batra K."/>
            <person name="Sharma T.R."/>
            <person name="Mohapatra T."/>
            <person name="Singh N.K."/>
            <person name="Messing J."/>
            <person name="Nelson A.B."/>
            <person name="Fuks G."/>
            <person name="Kavchok S."/>
            <person name="Keizer G."/>
            <person name="Linton E."/>
            <person name="Llaca V."/>
            <person name="Song R."/>
            <person name="Tanyolac B."/>
            <person name="Young S."/>
            <person name="Ho-Il K."/>
            <person name="Hahn J.H."/>
            <person name="Sangsakoo G."/>
            <person name="Vanavichit A."/>
            <person name="de Mattos Luiz.A.T."/>
            <person name="Zimmer P.D."/>
            <person name="Malone G."/>
            <person name="Dellagostin O."/>
            <person name="de Oliveira A.C."/>
            <person name="Bevan M."/>
            <person name="Bancroft I."/>
            <person name="Minx P."/>
            <person name="Cordum H."/>
            <person name="Wilson R."/>
            <person name="Cheng Z."/>
            <person name="Jin W."/>
            <person name="Jiang J."/>
            <person name="Leong S.A."/>
            <person name="Iwama H."/>
            <person name="Gojobori T."/>
            <person name="Itoh T."/>
            <person name="Niimura Y."/>
            <person name="Fujii Y."/>
            <person name="Habara T."/>
            <person name="Sakai H."/>
            <person name="Sato Y."/>
            <person name="Wilson G."/>
            <person name="Kumar K."/>
            <person name="McCouch S."/>
            <person name="Juretic N."/>
            <person name="Hoen D."/>
            <person name="Wright S."/>
            <person name="Bruskiewich R."/>
            <person name="Bureau T."/>
            <person name="Miyao A."/>
            <person name="Hirochika H."/>
            <person name="Nishikawa T."/>
            <person name="Kadowaki K."/>
            <person name="Sugiura M."/>
            <person name="Burr B."/>
            <person name="Sasaki T."/>
        </authorList>
    </citation>
    <scope>NUCLEOTIDE SEQUENCE [LARGE SCALE GENOMIC DNA]</scope>
    <source>
        <strain evidence="3">cv. Nipponbare</strain>
    </source>
</reference>
<feature type="region of interest" description="Disordered" evidence="1">
    <location>
        <begin position="123"/>
        <end position="144"/>
    </location>
</feature>
<sequence>MAMGGSGPMWHRSGAGMRAERRWAAARGATLRPARCSRRPARLSPPIYATCRHARLLSPLRAARSRTDPLSHFFPAHHRACIYSPHLSGKSLRRTKATPMAHANGSKVAAHLTRLLHRSPRRPVALARRGPAAVPPAGRRPTSLKKKRREFTEHVLQTPEQQNRQVLSPDLPVLHVNMPPSGVRDADATPATHAPACEGNSIVTEFT</sequence>
<organism evidence="2 3">
    <name type="scientific">Oryza sativa subsp. japonica</name>
    <name type="common">Rice</name>
    <dbReference type="NCBI Taxonomy" id="39947"/>
    <lineage>
        <taxon>Eukaryota</taxon>
        <taxon>Viridiplantae</taxon>
        <taxon>Streptophyta</taxon>
        <taxon>Embryophyta</taxon>
        <taxon>Tracheophyta</taxon>
        <taxon>Spermatophyta</taxon>
        <taxon>Magnoliopsida</taxon>
        <taxon>Liliopsida</taxon>
        <taxon>Poales</taxon>
        <taxon>Poaceae</taxon>
        <taxon>BOP clade</taxon>
        <taxon>Oryzoideae</taxon>
        <taxon>Oryzeae</taxon>
        <taxon>Oryzinae</taxon>
        <taxon>Oryza</taxon>
        <taxon>Oryza sativa</taxon>
    </lineage>
</organism>
<dbReference type="EMBL" id="AP005759">
    <property type="protein sequence ID" value="BAD46380.1"/>
    <property type="molecule type" value="Genomic_DNA"/>
</dbReference>
<reference evidence="3" key="2">
    <citation type="journal article" date="2008" name="Nucleic Acids Res.">
        <title>The rice annotation project database (RAP-DB): 2008 update.</title>
        <authorList>
            <consortium name="The rice annotation project (RAP)"/>
        </authorList>
    </citation>
    <scope>GENOME REANNOTATION</scope>
    <source>
        <strain evidence="3">cv. Nipponbare</strain>
    </source>
</reference>
<feature type="compositionally biased region" description="Low complexity" evidence="1">
    <location>
        <begin position="123"/>
        <end position="141"/>
    </location>
</feature>